<name>A0AC55DBU0_ECHTE</name>
<proteinExistence type="predicted"/>
<dbReference type="Proteomes" id="UP000694863">
    <property type="component" value="Unplaced"/>
</dbReference>
<gene>
    <name evidence="2" type="primary">LOC101643479</name>
</gene>
<sequence>MAVFQTAPWRAISGILGAMCLLLVATLGILLKDCKFLKTLKQNIQPTVSPGLTMEPQKDSDCYSCPEKWIGYHCNCYLISNTEKTWAESRDFCASQNSKLLHLKSKDELSFGKHSQRFYWLGLTYNETRHIWLWEDGSTLSQDLFSSSQELNPEKCILHDPRGTTLNEPCGKKNHYICQQQSSKFS</sequence>
<organism evidence="1 2">
    <name type="scientific">Echinops telfairi</name>
    <name type="common">Lesser hedgehog tenrec</name>
    <dbReference type="NCBI Taxonomy" id="9371"/>
    <lineage>
        <taxon>Eukaryota</taxon>
        <taxon>Metazoa</taxon>
        <taxon>Chordata</taxon>
        <taxon>Craniata</taxon>
        <taxon>Vertebrata</taxon>
        <taxon>Euteleostomi</taxon>
        <taxon>Mammalia</taxon>
        <taxon>Eutheria</taxon>
        <taxon>Afrotheria</taxon>
        <taxon>Tenrecidae</taxon>
        <taxon>Tenrecinae</taxon>
        <taxon>Echinops</taxon>
    </lineage>
</organism>
<evidence type="ECO:0000313" key="2">
    <source>
        <dbReference type="RefSeq" id="XP_045149207.1"/>
    </source>
</evidence>
<protein>
    <submittedName>
        <fullName evidence="2">Natural killer cells antigen CD94</fullName>
    </submittedName>
</protein>
<evidence type="ECO:0000313" key="1">
    <source>
        <dbReference type="Proteomes" id="UP000694863"/>
    </source>
</evidence>
<dbReference type="RefSeq" id="XP_045149207.1">
    <property type="nucleotide sequence ID" value="XM_045293272.1"/>
</dbReference>
<reference evidence="2" key="1">
    <citation type="submission" date="2025-08" db="UniProtKB">
        <authorList>
            <consortium name="RefSeq"/>
        </authorList>
    </citation>
    <scope>IDENTIFICATION</scope>
</reference>
<accession>A0AC55DBU0</accession>
<keyword evidence="1" id="KW-1185">Reference proteome</keyword>